<dbReference type="AlphaFoldDB" id="A0A9W9RRC9"/>
<dbReference type="RefSeq" id="XP_056552607.1">
    <property type="nucleotide sequence ID" value="XM_056703607.1"/>
</dbReference>
<evidence type="ECO:0000256" key="1">
    <source>
        <dbReference type="SAM" id="MobiDB-lite"/>
    </source>
</evidence>
<evidence type="ECO:0000313" key="2">
    <source>
        <dbReference type="EMBL" id="KAJ5364981.1"/>
    </source>
</evidence>
<evidence type="ECO:0000313" key="3">
    <source>
        <dbReference type="Proteomes" id="UP001147782"/>
    </source>
</evidence>
<dbReference type="GeneID" id="81442786"/>
<organism evidence="2 3">
    <name type="scientific">Penicillium cataractarum</name>
    <dbReference type="NCBI Taxonomy" id="2100454"/>
    <lineage>
        <taxon>Eukaryota</taxon>
        <taxon>Fungi</taxon>
        <taxon>Dikarya</taxon>
        <taxon>Ascomycota</taxon>
        <taxon>Pezizomycotina</taxon>
        <taxon>Eurotiomycetes</taxon>
        <taxon>Eurotiomycetidae</taxon>
        <taxon>Eurotiales</taxon>
        <taxon>Aspergillaceae</taxon>
        <taxon>Penicillium</taxon>
    </lineage>
</organism>
<name>A0A9W9RRC9_9EURO</name>
<feature type="compositionally biased region" description="Acidic residues" evidence="1">
    <location>
        <begin position="146"/>
        <end position="161"/>
    </location>
</feature>
<keyword evidence="3" id="KW-1185">Reference proteome</keyword>
<sequence>MSTAPNTSYKSFEYRFLEAFQPTQYNVAESDIDQYFDTPTISTGFDISQSQTEFIRNWWKANSLEFTCMAQVAQDHLAIPAAEFANLFEIREFRRIESPIDSKPENQGSNSIRFVEIRELRTVRKFVRSESDEEQPTKKRRKFEDSDKESDNDEDEEEDDSASERSHADSLADVYYEFKELREERKRELARERQDILDIIQSESEIENKVNQAYRSSMDAPKEDNLTSMPSLHATRYIIHCRDQYRYFYNGLGPGYVEFYHLSLEDDFGSNPRPDFDPKRMYGHIYINASNGVQFEPFDPPQEFSGSVFIISPLPSGPHDVRIKFFSKDYIKMSLPKELAFENKEPPADAPDVFEYVGVRRDWEK</sequence>
<dbReference type="OrthoDB" id="4508730at2759"/>
<reference evidence="2" key="1">
    <citation type="submission" date="2022-11" db="EMBL/GenBank/DDBJ databases">
        <authorList>
            <person name="Petersen C."/>
        </authorList>
    </citation>
    <scope>NUCLEOTIDE SEQUENCE</scope>
    <source>
        <strain evidence="2">IBT 29864</strain>
    </source>
</reference>
<protein>
    <submittedName>
        <fullName evidence="2">HAT dimerization</fullName>
    </submittedName>
</protein>
<dbReference type="InterPro" id="IPR012337">
    <property type="entry name" value="RNaseH-like_sf"/>
</dbReference>
<reference evidence="2" key="2">
    <citation type="journal article" date="2023" name="IMA Fungus">
        <title>Comparative genomic study of the Penicillium genus elucidates a diverse pangenome and 15 lateral gene transfer events.</title>
        <authorList>
            <person name="Petersen C."/>
            <person name="Sorensen T."/>
            <person name="Nielsen M.R."/>
            <person name="Sondergaard T.E."/>
            <person name="Sorensen J.L."/>
            <person name="Fitzpatrick D.A."/>
            <person name="Frisvad J.C."/>
            <person name="Nielsen K.L."/>
        </authorList>
    </citation>
    <scope>NUCLEOTIDE SEQUENCE</scope>
    <source>
        <strain evidence="2">IBT 29864</strain>
    </source>
</reference>
<feature type="region of interest" description="Disordered" evidence="1">
    <location>
        <begin position="128"/>
        <end position="168"/>
    </location>
</feature>
<proteinExistence type="predicted"/>
<dbReference type="Proteomes" id="UP001147782">
    <property type="component" value="Unassembled WGS sequence"/>
</dbReference>
<accession>A0A9W9RRC9</accession>
<comment type="caution">
    <text evidence="2">The sequence shown here is derived from an EMBL/GenBank/DDBJ whole genome shotgun (WGS) entry which is preliminary data.</text>
</comment>
<dbReference type="EMBL" id="JAPZBS010000008">
    <property type="protein sequence ID" value="KAJ5364981.1"/>
    <property type="molecule type" value="Genomic_DNA"/>
</dbReference>
<dbReference type="SUPFAM" id="SSF53098">
    <property type="entry name" value="Ribonuclease H-like"/>
    <property type="match status" value="1"/>
</dbReference>
<gene>
    <name evidence="2" type="ORF">N7496_010694</name>
</gene>